<organism evidence="1 2">
    <name type="scientific">Dictyobacter vulcani</name>
    <dbReference type="NCBI Taxonomy" id="2607529"/>
    <lineage>
        <taxon>Bacteria</taxon>
        <taxon>Bacillati</taxon>
        <taxon>Chloroflexota</taxon>
        <taxon>Ktedonobacteria</taxon>
        <taxon>Ktedonobacterales</taxon>
        <taxon>Dictyobacteraceae</taxon>
        <taxon>Dictyobacter</taxon>
    </lineage>
</organism>
<reference evidence="1 2" key="1">
    <citation type="submission" date="2019-10" db="EMBL/GenBank/DDBJ databases">
        <title>Dictyobacter vulcani sp. nov., within the class Ktedonobacteria, isolated from soil of volcanic Mt. Zao.</title>
        <authorList>
            <person name="Zheng Y."/>
            <person name="Wang C.M."/>
            <person name="Sakai Y."/>
            <person name="Abe K."/>
            <person name="Yokota A."/>
            <person name="Yabe S."/>
        </authorList>
    </citation>
    <scope>NUCLEOTIDE SEQUENCE [LARGE SCALE GENOMIC DNA]</scope>
    <source>
        <strain evidence="1 2">W12</strain>
    </source>
</reference>
<name>A0A5J4KJW9_9CHLR</name>
<evidence type="ECO:0000313" key="1">
    <source>
        <dbReference type="EMBL" id="GER88043.1"/>
    </source>
</evidence>
<dbReference type="Proteomes" id="UP000326912">
    <property type="component" value="Unassembled WGS sequence"/>
</dbReference>
<sequence>MVAIKNTHQMTAEELETATQVLREIVSLPLDQCNLDLCLASTQGKVDKPSYRRVNVNASATQVFRASIKDLLLPMQKHLATGDMFVKEFSVDPVESHVIEYIDLNRTEYDVISKQLTELITNYQGLVHFEQKESVIVKGLRFYTTLVQEPGQTPVYFYRKYTETQVLRESTFFGISLQDHNYKYIEEPTLLFDRHIDCLHYKNHLFVFKKENFYNIFRYMDALNEAAEKTLASLKTMDIIQNFPRFHQDCMAHPSKVRILKNIAVGAYLENLTIDDLERHIAKYKRPIQFRIVDGKKKMLYHNKQPYEILNVLNDNFFDSELTNHSYQASSKQGIRK</sequence>
<evidence type="ECO:0008006" key="3">
    <source>
        <dbReference type="Google" id="ProtNLM"/>
    </source>
</evidence>
<dbReference type="RefSeq" id="WP_151755977.1">
    <property type="nucleotide sequence ID" value="NZ_BKZW01000001.1"/>
</dbReference>
<evidence type="ECO:0000313" key="2">
    <source>
        <dbReference type="Proteomes" id="UP000326912"/>
    </source>
</evidence>
<accession>A0A5J4KJW9</accession>
<dbReference type="EMBL" id="BKZW01000001">
    <property type="protein sequence ID" value="GER88043.1"/>
    <property type="molecule type" value="Genomic_DNA"/>
</dbReference>
<gene>
    <name evidence="1" type="ORF">KDW_22050</name>
</gene>
<dbReference type="AlphaFoldDB" id="A0A5J4KJW9"/>
<comment type="caution">
    <text evidence="1">The sequence shown here is derived from an EMBL/GenBank/DDBJ whole genome shotgun (WGS) entry which is preliminary data.</text>
</comment>
<keyword evidence="2" id="KW-1185">Reference proteome</keyword>
<proteinExistence type="predicted"/>
<dbReference type="Pfam" id="PF16162">
    <property type="entry name" value="KwaB"/>
    <property type="match status" value="1"/>
</dbReference>
<protein>
    <recommendedName>
        <fullName evidence="3">DUF4868 domain-containing protein</fullName>
    </recommendedName>
</protein>
<dbReference type="InterPro" id="IPR032359">
    <property type="entry name" value="KwaB-like"/>
</dbReference>